<evidence type="ECO:0000256" key="4">
    <source>
        <dbReference type="ARBA" id="ARBA00022741"/>
    </source>
</evidence>
<proteinExistence type="inferred from homology"/>
<dbReference type="InterPro" id="IPR027417">
    <property type="entry name" value="P-loop_NTPase"/>
</dbReference>
<accession>A0A2H0W8C0</accession>
<dbReference type="Gene3D" id="3.40.50.300">
    <property type="entry name" value="P-loop containing nucleotide triphosphate hydrolases"/>
    <property type="match status" value="1"/>
</dbReference>
<dbReference type="PANTHER" id="PTHR13779">
    <property type="entry name" value="WERNER HELICASE-INTERACTING PROTEIN 1 FAMILY MEMBER"/>
    <property type="match status" value="1"/>
</dbReference>
<dbReference type="GO" id="GO:0003677">
    <property type="term" value="F:DNA binding"/>
    <property type="evidence" value="ECO:0007669"/>
    <property type="project" value="InterPro"/>
</dbReference>
<dbReference type="GO" id="GO:0016887">
    <property type="term" value="F:ATP hydrolysis activity"/>
    <property type="evidence" value="ECO:0007669"/>
    <property type="project" value="InterPro"/>
</dbReference>
<dbReference type="Pfam" id="PF16193">
    <property type="entry name" value="AAA_assoc_2"/>
    <property type="match status" value="1"/>
</dbReference>
<dbReference type="FunFam" id="1.20.272.10:FF:000001">
    <property type="entry name" value="Putative AAA family ATPase"/>
    <property type="match status" value="1"/>
</dbReference>
<name>A0A2H0W8C0_9BACT</name>
<dbReference type="InterPro" id="IPR003593">
    <property type="entry name" value="AAA+_ATPase"/>
</dbReference>
<dbReference type="Pfam" id="PF00004">
    <property type="entry name" value="AAA"/>
    <property type="match status" value="1"/>
</dbReference>
<dbReference type="InterPro" id="IPR032423">
    <property type="entry name" value="AAA_assoc_2"/>
</dbReference>
<comment type="function">
    <text evidence="1">DNA-dependent ATPase that plays important roles in cellular responses to stalled DNA replication processes.</text>
</comment>
<dbReference type="Pfam" id="PF12002">
    <property type="entry name" value="MgsA_C"/>
    <property type="match status" value="1"/>
</dbReference>
<dbReference type="CDD" id="cd18139">
    <property type="entry name" value="HLD_clamp_RarA"/>
    <property type="match status" value="1"/>
</dbReference>
<dbReference type="SUPFAM" id="SSF48019">
    <property type="entry name" value="post-AAA+ oligomerization domain-like"/>
    <property type="match status" value="1"/>
</dbReference>
<dbReference type="InterPro" id="IPR003959">
    <property type="entry name" value="ATPase_AAA_core"/>
</dbReference>
<dbReference type="FunFam" id="3.40.50.300:FF:000137">
    <property type="entry name" value="Replication-associated recombination protein A"/>
    <property type="match status" value="1"/>
</dbReference>
<dbReference type="InterPro" id="IPR021886">
    <property type="entry name" value="MgsA_C"/>
</dbReference>
<reference evidence="8" key="1">
    <citation type="submission" date="2017-09" db="EMBL/GenBank/DDBJ databases">
        <title>Depth-based differentiation of microbial function through sediment-hosted aquifers and enrichment of novel symbionts in the deep terrestrial subsurface.</title>
        <authorList>
            <person name="Probst A.J."/>
            <person name="Ladd B."/>
            <person name="Jarett J.K."/>
            <person name="Geller-Mcgrath D.E."/>
            <person name="Sieber C.M.K."/>
            <person name="Emerson J.B."/>
            <person name="Anantharaman K."/>
            <person name="Thomas B.C."/>
            <person name="Malmstrom R."/>
            <person name="Stieglmeier M."/>
            <person name="Klingl A."/>
            <person name="Woyke T."/>
            <person name="Ryan C.M."/>
            <person name="Banfield J.F."/>
        </authorList>
    </citation>
    <scope>NUCLEOTIDE SEQUENCE [LARGE SCALE GENOMIC DNA]</scope>
</reference>
<dbReference type="Proteomes" id="UP000231382">
    <property type="component" value="Unassembled WGS sequence"/>
</dbReference>
<dbReference type="AlphaFoldDB" id="A0A2H0W8C0"/>
<dbReference type="SUPFAM" id="SSF52540">
    <property type="entry name" value="P-loop containing nucleoside triphosphate hydrolases"/>
    <property type="match status" value="1"/>
</dbReference>
<keyword evidence="4" id="KW-0547">Nucleotide-binding</keyword>
<dbReference type="EMBL" id="PEZW01000018">
    <property type="protein sequence ID" value="PIS07578.1"/>
    <property type="molecule type" value="Genomic_DNA"/>
</dbReference>
<evidence type="ECO:0000313" key="7">
    <source>
        <dbReference type="EMBL" id="PIS07578.1"/>
    </source>
</evidence>
<evidence type="ECO:0000313" key="8">
    <source>
        <dbReference type="Proteomes" id="UP000231382"/>
    </source>
</evidence>
<gene>
    <name evidence="7" type="ORF">COT78_02675</name>
</gene>
<comment type="caution">
    <text evidence="7">The sequence shown here is derived from an EMBL/GenBank/DDBJ whole genome shotgun (WGS) entry which is preliminary data.</text>
</comment>
<dbReference type="Gene3D" id="1.20.272.10">
    <property type="match status" value="1"/>
</dbReference>
<dbReference type="Gene3D" id="1.10.3710.10">
    <property type="entry name" value="DNA polymerase III clamp loader subunits, C-terminal domain"/>
    <property type="match status" value="1"/>
</dbReference>
<feature type="domain" description="AAA+ ATPase" evidence="6">
    <location>
        <begin position="46"/>
        <end position="170"/>
    </location>
</feature>
<dbReference type="Gene3D" id="1.10.8.60">
    <property type="match status" value="1"/>
</dbReference>
<dbReference type="PANTHER" id="PTHR13779:SF7">
    <property type="entry name" value="ATPASE WRNIP1"/>
    <property type="match status" value="1"/>
</dbReference>
<dbReference type="GO" id="GO:0000731">
    <property type="term" value="P:DNA synthesis involved in DNA repair"/>
    <property type="evidence" value="ECO:0007669"/>
    <property type="project" value="TreeGrafter"/>
</dbReference>
<dbReference type="GO" id="GO:0008047">
    <property type="term" value="F:enzyme activator activity"/>
    <property type="evidence" value="ECO:0007669"/>
    <property type="project" value="TreeGrafter"/>
</dbReference>
<evidence type="ECO:0000256" key="1">
    <source>
        <dbReference type="ARBA" id="ARBA00002393"/>
    </source>
</evidence>
<evidence type="ECO:0000256" key="5">
    <source>
        <dbReference type="ARBA" id="ARBA00022840"/>
    </source>
</evidence>
<dbReference type="GO" id="GO:0005524">
    <property type="term" value="F:ATP binding"/>
    <property type="evidence" value="ECO:0007669"/>
    <property type="project" value="UniProtKB-KW"/>
</dbReference>
<keyword evidence="5" id="KW-0067">ATP-binding</keyword>
<protein>
    <submittedName>
        <fullName evidence="7">AAA family ATPase</fullName>
    </submittedName>
</protein>
<dbReference type="SMART" id="SM00382">
    <property type="entry name" value="AAA"/>
    <property type="match status" value="1"/>
</dbReference>
<dbReference type="GO" id="GO:0006261">
    <property type="term" value="P:DNA-templated DNA replication"/>
    <property type="evidence" value="ECO:0007669"/>
    <property type="project" value="TreeGrafter"/>
</dbReference>
<evidence type="ECO:0000256" key="3">
    <source>
        <dbReference type="ARBA" id="ARBA00022705"/>
    </source>
</evidence>
<comment type="similarity">
    <text evidence="2">Belongs to the AAA ATPase family. RarA/MGS1/WRNIP1 subfamily.</text>
</comment>
<organism evidence="7 8">
    <name type="scientific">Candidatus Berkelbacteria bacterium CG10_big_fil_rev_8_21_14_0_10_43_13</name>
    <dbReference type="NCBI Taxonomy" id="1974514"/>
    <lineage>
        <taxon>Bacteria</taxon>
        <taxon>Candidatus Berkelbacteria</taxon>
    </lineage>
</organism>
<evidence type="ECO:0000259" key="6">
    <source>
        <dbReference type="SMART" id="SM00382"/>
    </source>
</evidence>
<sequence length="432" mass="48588">MITEHKPNSHQPLAEKLRPQTLDDFVGQEHILGEGKILRRIIESDRIIPMIFWGPPGCGKTTLAKIISNKTDSSFVFFSAVTSGVADARKLIATAHEELENKNHRTILFVDEIHRFSKSQQDLFLPYVESGTIILIGATTENPSFQVNAPLLSRARVFHFREVTIDEIIKLVKSVIKRINAKPSEYFPTLFGDYKIKISITEDALQTIAKLCDGDVRDAYNTLELAIISAPYSSSESRSNRSSSRLSSNDKINIDQKLAEESIQQKFIRYDKGADQHFDAISALHKSIRASQPDAALHYLARMLEAGEDPLYIVRRLVRLSAEDIGLADPQALILATSTQQAVHFLGMPECNDVIAELVIYLAKAKKSRAVDDAYSAAKNDVINARLDPIPLKIRNAPTKMMKDFGFGKDYKMYDQGSHLPENLKDKKYWKE</sequence>
<evidence type="ECO:0000256" key="2">
    <source>
        <dbReference type="ARBA" id="ARBA00008959"/>
    </source>
</evidence>
<keyword evidence="3" id="KW-0235">DNA replication</keyword>
<dbReference type="CDD" id="cd00009">
    <property type="entry name" value="AAA"/>
    <property type="match status" value="1"/>
</dbReference>
<dbReference type="InterPro" id="IPR051314">
    <property type="entry name" value="AAA_ATPase_RarA/MGS1/WRNIP1"/>
</dbReference>
<dbReference type="InterPro" id="IPR008921">
    <property type="entry name" value="DNA_pol3_clamp-load_cplx_C"/>
</dbReference>
<dbReference type="GO" id="GO:0017116">
    <property type="term" value="F:single-stranded DNA helicase activity"/>
    <property type="evidence" value="ECO:0007669"/>
    <property type="project" value="TreeGrafter"/>
</dbReference>